<dbReference type="Gene3D" id="3.40.50.300">
    <property type="entry name" value="P-loop containing nucleotide triphosphate hydrolases"/>
    <property type="match status" value="1"/>
</dbReference>
<proteinExistence type="predicted"/>
<protein>
    <recommendedName>
        <fullName evidence="1">Endonuclease GajA/Old nuclease/RecF-like AAA domain-containing protein</fullName>
    </recommendedName>
</protein>
<dbReference type="OrthoDB" id="9816534at2"/>
<dbReference type="SUPFAM" id="SSF52540">
    <property type="entry name" value="P-loop containing nucleoside triphosphate hydrolases"/>
    <property type="match status" value="1"/>
</dbReference>
<comment type="caution">
    <text evidence="2">The sequence shown here is derived from an EMBL/GenBank/DDBJ whole genome shotgun (WGS) entry which is preliminary data.</text>
</comment>
<dbReference type="EMBL" id="RQXT01000030">
    <property type="protein sequence ID" value="RRH96710.1"/>
    <property type="molecule type" value="Genomic_DNA"/>
</dbReference>
<name>A0A3P3FDF0_9HYPH</name>
<keyword evidence="3" id="KW-1185">Reference proteome</keyword>
<dbReference type="Proteomes" id="UP000273786">
    <property type="component" value="Unassembled WGS sequence"/>
</dbReference>
<accession>A0A3P3FDF0</accession>
<feature type="domain" description="Endonuclease GajA/Old nuclease/RecF-like AAA" evidence="1">
    <location>
        <begin position="4"/>
        <end position="73"/>
    </location>
</feature>
<dbReference type="Pfam" id="PF13175">
    <property type="entry name" value="AAA_15"/>
    <property type="match status" value="1"/>
</dbReference>
<sequence length="168" mass="18291">MTLIRAIEIENFRSVKALKWLPREGINCLIGPGDSGKSTLLDAIDYCIGARRSLQLTDSDFTAVDIEKPVRICVTLGVLPDALKSIESYGQYLRGFNAATGEIAPEPEAGLETVQTVQLLVESDLEPQWSLVSQRAAAQGLSRSLNWADRVKLSPTRLGRLLPSLAPS</sequence>
<dbReference type="AlphaFoldDB" id="A0A3P3FDF0"/>
<gene>
    <name evidence="2" type="ORF">EH240_22325</name>
</gene>
<dbReference type="RefSeq" id="WP_125002623.1">
    <property type="nucleotide sequence ID" value="NZ_RQXT01000030.1"/>
</dbReference>
<organism evidence="2 3">
    <name type="scientific">Mesorhizobium tamadayense</name>
    <dbReference type="NCBI Taxonomy" id="425306"/>
    <lineage>
        <taxon>Bacteria</taxon>
        <taxon>Pseudomonadati</taxon>
        <taxon>Pseudomonadota</taxon>
        <taxon>Alphaproteobacteria</taxon>
        <taxon>Hyphomicrobiales</taxon>
        <taxon>Phyllobacteriaceae</taxon>
        <taxon>Mesorhizobium</taxon>
    </lineage>
</organism>
<evidence type="ECO:0000313" key="2">
    <source>
        <dbReference type="EMBL" id="RRH96710.1"/>
    </source>
</evidence>
<evidence type="ECO:0000259" key="1">
    <source>
        <dbReference type="Pfam" id="PF13175"/>
    </source>
</evidence>
<dbReference type="InterPro" id="IPR041685">
    <property type="entry name" value="AAA_GajA/Old/RecF-like"/>
</dbReference>
<evidence type="ECO:0000313" key="3">
    <source>
        <dbReference type="Proteomes" id="UP000273786"/>
    </source>
</evidence>
<dbReference type="InterPro" id="IPR027417">
    <property type="entry name" value="P-loop_NTPase"/>
</dbReference>
<reference evidence="2 3" key="1">
    <citation type="submission" date="2018-11" db="EMBL/GenBank/DDBJ databases">
        <title>the genome of Mesorhizobium tamadayense DSM 28320.</title>
        <authorList>
            <person name="Gao J."/>
        </authorList>
    </citation>
    <scope>NUCLEOTIDE SEQUENCE [LARGE SCALE GENOMIC DNA]</scope>
    <source>
        <strain evidence="2 3">DSM 28320</strain>
    </source>
</reference>